<reference evidence="2" key="1">
    <citation type="submission" date="2014-09" db="EMBL/GenBank/DDBJ databases">
        <authorList>
            <person name="Magalhaes I.L.F."/>
            <person name="Oliveira U."/>
            <person name="Santos F.R."/>
            <person name="Vidigal T.H.D.A."/>
            <person name="Brescovit A.D."/>
            <person name="Santos A.J."/>
        </authorList>
    </citation>
    <scope>NUCLEOTIDE SEQUENCE</scope>
    <source>
        <tissue evidence="2">Shoot tissue taken approximately 20 cm above the soil surface</tissue>
    </source>
</reference>
<sequence>MGVEPVTMEESRVTKASCSAFSP</sequence>
<organism evidence="2">
    <name type="scientific">Arundo donax</name>
    <name type="common">Giant reed</name>
    <name type="synonym">Donax arundinaceus</name>
    <dbReference type="NCBI Taxonomy" id="35708"/>
    <lineage>
        <taxon>Eukaryota</taxon>
        <taxon>Viridiplantae</taxon>
        <taxon>Streptophyta</taxon>
        <taxon>Embryophyta</taxon>
        <taxon>Tracheophyta</taxon>
        <taxon>Spermatophyta</taxon>
        <taxon>Magnoliopsida</taxon>
        <taxon>Liliopsida</taxon>
        <taxon>Poales</taxon>
        <taxon>Poaceae</taxon>
        <taxon>PACMAD clade</taxon>
        <taxon>Arundinoideae</taxon>
        <taxon>Arundineae</taxon>
        <taxon>Arundo</taxon>
    </lineage>
</organism>
<feature type="compositionally biased region" description="Polar residues" evidence="1">
    <location>
        <begin position="14"/>
        <end position="23"/>
    </location>
</feature>
<accession>A0A0A9HE34</accession>
<dbReference type="EMBL" id="GBRH01163827">
    <property type="protein sequence ID" value="JAE34069.1"/>
    <property type="molecule type" value="Transcribed_RNA"/>
</dbReference>
<evidence type="ECO:0000256" key="1">
    <source>
        <dbReference type="SAM" id="MobiDB-lite"/>
    </source>
</evidence>
<reference evidence="2" key="2">
    <citation type="journal article" date="2015" name="Data Brief">
        <title>Shoot transcriptome of the giant reed, Arundo donax.</title>
        <authorList>
            <person name="Barrero R.A."/>
            <person name="Guerrero F.D."/>
            <person name="Moolhuijzen P."/>
            <person name="Goolsby J.A."/>
            <person name="Tidwell J."/>
            <person name="Bellgard S.E."/>
            <person name="Bellgard M.I."/>
        </authorList>
    </citation>
    <scope>NUCLEOTIDE SEQUENCE</scope>
    <source>
        <tissue evidence="2">Shoot tissue taken approximately 20 cm above the soil surface</tissue>
    </source>
</reference>
<evidence type="ECO:0000313" key="2">
    <source>
        <dbReference type="EMBL" id="JAE34069.1"/>
    </source>
</evidence>
<feature type="region of interest" description="Disordered" evidence="1">
    <location>
        <begin position="1"/>
        <end position="23"/>
    </location>
</feature>
<name>A0A0A9HE34_ARUDO</name>
<dbReference type="AlphaFoldDB" id="A0A0A9HE34"/>
<protein>
    <submittedName>
        <fullName evidence="2">Uncharacterized protein</fullName>
    </submittedName>
</protein>
<proteinExistence type="predicted"/>